<protein>
    <submittedName>
        <fullName evidence="3">Uncharacterized protein</fullName>
    </submittedName>
</protein>
<accession>A0A7R9R307</accession>
<name>A0A7R9R307_9ACAR</name>
<dbReference type="SMART" id="SM00561">
    <property type="entry name" value="MBT"/>
    <property type="match status" value="1"/>
</dbReference>
<dbReference type="AlphaFoldDB" id="A0A7R9R307"/>
<dbReference type="InterPro" id="IPR004092">
    <property type="entry name" value="Mbt"/>
</dbReference>
<dbReference type="EMBL" id="CAJPVJ010057062">
    <property type="protein sequence ID" value="CAG2183787.1"/>
    <property type="molecule type" value="Genomic_DNA"/>
</dbReference>
<keyword evidence="1" id="KW-0677">Repeat</keyword>
<dbReference type="Pfam" id="PF02820">
    <property type="entry name" value="MBT"/>
    <property type="match status" value="2"/>
</dbReference>
<evidence type="ECO:0000256" key="2">
    <source>
        <dbReference type="PROSITE-ProRule" id="PRU00459"/>
    </source>
</evidence>
<gene>
    <name evidence="3" type="ORF">ONB1V03_LOCUS23207</name>
</gene>
<feature type="non-terminal residue" evidence="3">
    <location>
        <position position="167"/>
    </location>
</feature>
<dbReference type="InterPro" id="IPR050548">
    <property type="entry name" value="PcG_chromatin_remod_factors"/>
</dbReference>
<dbReference type="GO" id="GO:0003682">
    <property type="term" value="F:chromatin binding"/>
    <property type="evidence" value="ECO:0007669"/>
    <property type="project" value="TreeGrafter"/>
</dbReference>
<reference evidence="3" key="1">
    <citation type="submission" date="2020-11" db="EMBL/GenBank/DDBJ databases">
        <authorList>
            <person name="Tran Van P."/>
        </authorList>
    </citation>
    <scope>NUCLEOTIDE SEQUENCE</scope>
</reference>
<dbReference type="PANTHER" id="PTHR12247:SF131">
    <property type="entry name" value="LD05287P"/>
    <property type="match status" value="1"/>
</dbReference>
<evidence type="ECO:0000313" key="3">
    <source>
        <dbReference type="EMBL" id="CAD7667027.1"/>
    </source>
</evidence>
<evidence type="ECO:0000256" key="1">
    <source>
        <dbReference type="ARBA" id="ARBA00022737"/>
    </source>
</evidence>
<dbReference type="Gene3D" id="2.30.30.140">
    <property type="match status" value="2"/>
</dbReference>
<dbReference type="CDD" id="cd20102">
    <property type="entry name" value="MBT_L3MBTL1-like_rpt2"/>
    <property type="match status" value="1"/>
</dbReference>
<feature type="repeat" description="MBT" evidence="2">
    <location>
        <begin position="1"/>
        <end position="32"/>
    </location>
</feature>
<sequence length="167" mass="19330">YKELFDFWVNYDNDFIFAAGFCEQTNRKLEPPVGISDEEFNWNQYLQQTRAVAAPKHLFSSSSSHQSLPPNGFQIGMKLEAVDRANTALVCVATIADIIDNWLLIHFDGWDDSYDYWAETTSPFIHPVNWCRTKGRSLTPPKDYYRSSEKFSWEEYLSESKSHAVSP</sequence>
<dbReference type="OrthoDB" id="8188861at2759"/>
<feature type="repeat" description="MBT" evidence="2">
    <location>
        <begin position="40"/>
        <end position="141"/>
    </location>
</feature>
<dbReference type="PANTHER" id="PTHR12247">
    <property type="entry name" value="POLYCOMB GROUP PROTEIN"/>
    <property type="match status" value="1"/>
</dbReference>
<dbReference type="GO" id="GO:0042393">
    <property type="term" value="F:histone binding"/>
    <property type="evidence" value="ECO:0007669"/>
    <property type="project" value="TreeGrafter"/>
</dbReference>
<feature type="non-terminal residue" evidence="3">
    <location>
        <position position="1"/>
    </location>
</feature>
<dbReference type="PROSITE" id="PS51079">
    <property type="entry name" value="MBT"/>
    <property type="match status" value="2"/>
</dbReference>
<keyword evidence="4" id="KW-1185">Reference proteome</keyword>
<dbReference type="GO" id="GO:0005634">
    <property type="term" value="C:nucleus"/>
    <property type="evidence" value="ECO:0007669"/>
    <property type="project" value="InterPro"/>
</dbReference>
<dbReference type="EMBL" id="OC971887">
    <property type="protein sequence ID" value="CAD7667027.1"/>
    <property type="molecule type" value="Genomic_DNA"/>
</dbReference>
<proteinExistence type="predicted"/>
<dbReference type="SUPFAM" id="SSF63748">
    <property type="entry name" value="Tudor/PWWP/MBT"/>
    <property type="match status" value="2"/>
</dbReference>
<evidence type="ECO:0000313" key="4">
    <source>
        <dbReference type="Proteomes" id="UP000728032"/>
    </source>
</evidence>
<dbReference type="GO" id="GO:0045892">
    <property type="term" value="P:negative regulation of DNA-templated transcription"/>
    <property type="evidence" value="ECO:0007669"/>
    <property type="project" value="TreeGrafter"/>
</dbReference>
<organism evidence="3">
    <name type="scientific">Oppiella nova</name>
    <dbReference type="NCBI Taxonomy" id="334625"/>
    <lineage>
        <taxon>Eukaryota</taxon>
        <taxon>Metazoa</taxon>
        <taxon>Ecdysozoa</taxon>
        <taxon>Arthropoda</taxon>
        <taxon>Chelicerata</taxon>
        <taxon>Arachnida</taxon>
        <taxon>Acari</taxon>
        <taxon>Acariformes</taxon>
        <taxon>Sarcoptiformes</taxon>
        <taxon>Oribatida</taxon>
        <taxon>Brachypylina</taxon>
        <taxon>Oppioidea</taxon>
        <taxon>Oppiidae</taxon>
        <taxon>Oppiella</taxon>
    </lineage>
</organism>
<dbReference type="Proteomes" id="UP000728032">
    <property type="component" value="Unassembled WGS sequence"/>
</dbReference>